<accession>X1BA35</accession>
<dbReference type="InterPro" id="IPR019039">
    <property type="entry name" value="T4-Rnl1-like_N"/>
</dbReference>
<feature type="domain" description="T4 RNA ligase 1-like N-terminal" evidence="1">
    <location>
        <begin position="53"/>
        <end position="147"/>
    </location>
</feature>
<protein>
    <recommendedName>
        <fullName evidence="1">T4 RNA ligase 1-like N-terminal domain-containing protein</fullName>
    </recommendedName>
</protein>
<evidence type="ECO:0000259" key="1">
    <source>
        <dbReference type="Pfam" id="PF09511"/>
    </source>
</evidence>
<dbReference type="EMBL" id="BART01013774">
    <property type="protein sequence ID" value="GAG80958.1"/>
    <property type="molecule type" value="Genomic_DNA"/>
</dbReference>
<sequence>MKMLKKVEWSVLNTYIEQSLIVANKHPEYDLWILNYSPKAQSKKFWDEYTMSCRGMVIDAEGNILARPFQKFKNYQEHDPTEIDLTKPYEIYEKMDGSLIIVFYYAPRMTWIVASRGSFISEQSIEAKKMLGIKTDGLKKDCTYLFEIIDLHNSENIRIKFF</sequence>
<evidence type="ECO:0000313" key="2">
    <source>
        <dbReference type="EMBL" id="GAG80958.1"/>
    </source>
</evidence>
<name>X1BA35_9ZZZZ</name>
<proteinExistence type="predicted"/>
<comment type="caution">
    <text evidence="2">The sequence shown here is derived from an EMBL/GenBank/DDBJ whole genome shotgun (WGS) entry which is preliminary data.</text>
</comment>
<dbReference type="AlphaFoldDB" id="X1BA35"/>
<organism evidence="2">
    <name type="scientific">marine sediment metagenome</name>
    <dbReference type="NCBI Taxonomy" id="412755"/>
    <lineage>
        <taxon>unclassified sequences</taxon>
        <taxon>metagenomes</taxon>
        <taxon>ecological metagenomes</taxon>
    </lineage>
</organism>
<dbReference type="Pfam" id="PF09511">
    <property type="entry name" value="RNA_lig_T4_1"/>
    <property type="match status" value="1"/>
</dbReference>
<gene>
    <name evidence="2" type="ORF">S01H4_27947</name>
</gene>
<reference evidence="2" key="1">
    <citation type="journal article" date="2014" name="Front. Microbiol.">
        <title>High frequency of phylogenetically diverse reductive dehalogenase-homologous genes in deep subseafloor sedimentary metagenomes.</title>
        <authorList>
            <person name="Kawai M."/>
            <person name="Futagami T."/>
            <person name="Toyoda A."/>
            <person name="Takaki Y."/>
            <person name="Nishi S."/>
            <person name="Hori S."/>
            <person name="Arai W."/>
            <person name="Tsubouchi T."/>
            <person name="Morono Y."/>
            <person name="Uchiyama I."/>
            <person name="Ito T."/>
            <person name="Fujiyama A."/>
            <person name="Inagaki F."/>
            <person name="Takami H."/>
        </authorList>
    </citation>
    <scope>NUCLEOTIDE SEQUENCE</scope>
    <source>
        <strain evidence="2">Expedition CK06-06</strain>
    </source>
</reference>